<evidence type="ECO:0000256" key="2">
    <source>
        <dbReference type="ARBA" id="ARBA00023056"/>
    </source>
</evidence>
<dbReference type="Pfam" id="PF24894">
    <property type="entry name" value="Hexapep_GlmU"/>
    <property type="match status" value="1"/>
</dbReference>
<dbReference type="CDD" id="cd02508">
    <property type="entry name" value="ADP_Glucose_PP"/>
    <property type="match status" value="1"/>
</dbReference>
<protein>
    <submittedName>
        <fullName evidence="5">Glucose-1-phosphate adenylyltransferase subunit GlgD</fullName>
        <ecNumber evidence="5">2.7.7.27</ecNumber>
    </submittedName>
</protein>
<dbReference type="InterPro" id="IPR005835">
    <property type="entry name" value="NTP_transferase_dom"/>
</dbReference>
<evidence type="ECO:0000259" key="3">
    <source>
        <dbReference type="Pfam" id="PF00483"/>
    </source>
</evidence>
<dbReference type="Gene3D" id="2.160.10.10">
    <property type="entry name" value="Hexapeptide repeat proteins"/>
    <property type="match status" value="1"/>
</dbReference>
<comment type="caution">
    <text evidence="5">The sequence shown here is derived from an EMBL/GenBank/DDBJ whole genome shotgun (WGS) entry which is preliminary data.</text>
</comment>
<dbReference type="AlphaFoldDB" id="A0A3S1B7G5"/>
<keyword evidence="5" id="KW-0548">Nucleotidyltransferase</keyword>
<gene>
    <name evidence="5" type="primary">glgD</name>
    <name evidence="5" type="ORF">EJP77_13935</name>
</gene>
<dbReference type="GO" id="GO:0005978">
    <property type="term" value="P:glycogen biosynthetic process"/>
    <property type="evidence" value="ECO:0007669"/>
    <property type="project" value="UniProtKB-KW"/>
</dbReference>
<evidence type="ECO:0000259" key="4">
    <source>
        <dbReference type="Pfam" id="PF24894"/>
    </source>
</evidence>
<dbReference type="EC" id="2.7.7.27" evidence="5"/>
<dbReference type="OrthoDB" id="9801810at2"/>
<dbReference type="InterPro" id="IPR011831">
    <property type="entry name" value="ADP-Glc_PPase"/>
</dbReference>
<dbReference type="Proteomes" id="UP000272464">
    <property type="component" value="Unassembled WGS sequence"/>
</dbReference>
<dbReference type="PANTHER" id="PTHR43523">
    <property type="entry name" value="GLUCOSE-1-PHOSPHATE ADENYLYLTRANSFERASE-RELATED"/>
    <property type="match status" value="1"/>
</dbReference>
<dbReference type="CDD" id="cd04651">
    <property type="entry name" value="LbH_G1P_AT_C"/>
    <property type="match status" value="1"/>
</dbReference>
<dbReference type="Pfam" id="PF00483">
    <property type="entry name" value="NTP_transferase"/>
    <property type="match status" value="1"/>
</dbReference>
<feature type="domain" description="Glucose-1-phosphate adenylyltransferase/Bifunctional protein GlmU-like C-terminal hexapeptide" evidence="4">
    <location>
        <begin position="283"/>
        <end position="349"/>
    </location>
</feature>
<dbReference type="NCBIfam" id="TIGR02092">
    <property type="entry name" value="glgD"/>
    <property type="match status" value="1"/>
</dbReference>
<dbReference type="InterPro" id="IPR056818">
    <property type="entry name" value="GlmU/GlgC-like_hexapep"/>
</dbReference>
<proteinExistence type="inferred from homology"/>
<accession>A0A3S1B7G5</accession>
<comment type="similarity">
    <text evidence="1">Belongs to the bacterial/plant glucose-1-phosphate adenylyltransferase family.</text>
</comment>
<feature type="domain" description="Nucleotidyl transferase" evidence="3">
    <location>
        <begin position="19"/>
        <end position="156"/>
    </location>
</feature>
<dbReference type="InterPro" id="IPR029044">
    <property type="entry name" value="Nucleotide-diphossugar_trans"/>
</dbReference>
<dbReference type="PANTHER" id="PTHR43523:SF6">
    <property type="entry name" value="GLYCOGEN BIOSYNTHESIS PROTEIN GLGD"/>
    <property type="match status" value="1"/>
</dbReference>
<dbReference type="InterPro" id="IPR011832">
    <property type="entry name" value="GlgDAde_trans"/>
</dbReference>
<keyword evidence="6" id="KW-1185">Reference proteome</keyword>
<dbReference type="RefSeq" id="WP_127199851.1">
    <property type="nucleotide sequence ID" value="NZ_RZNX01000005.1"/>
</dbReference>
<dbReference type="Gene3D" id="3.90.550.10">
    <property type="entry name" value="Spore Coat Polysaccharide Biosynthesis Protein SpsA, Chain A"/>
    <property type="match status" value="1"/>
</dbReference>
<dbReference type="EMBL" id="RZNX01000005">
    <property type="protein sequence ID" value="RUT29907.1"/>
    <property type="molecule type" value="Genomic_DNA"/>
</dbReference>
<organism evidence="5 6">
    <name type="scientific">Paenibacillus zeisoli</name>
    <dbReference type="NCBI Taxonomy" id="2496267"/>
    <lineage>
        <taxon>Bacteria</taxon>
        <taxon>Bacillati</taxon>
        <taxon>Bacillota</taxon>
        <taxon>Bacilli</taxon>
        <taxon>Bacillales</taxon>
        <taxon>Paenibacillaceae</taxon>
        <taxon>Paenibacillus</taxon>
    </lineage>
</organism>
<keyword evidence="5" id="KW-0808">Transferase</keyword>
<reference evidence="5 6" key="1">
    <citation type="submission" date="2018-12" db="EMBL/GenBank/DDBJ databases">
        <authorList>
            <person name="Sun L."/>
            <person name="Chen Z."/>
        </authorList>
    </citation>
    <scope>NUCLEOTIDE SEQUENCE [LARGE SCALE GENOMIC DNA]</scope>
    <source>
        <strain evidence="5 6">3-5-3</strain>
    </source>
</reference>
<dbReference type="SUPFAM" id="SSF51161">
    <property type="entry name" value="Trimeric LpxA-like enzymes"/>
    <property type="match status" value="1"/>
</dbReference>
<dbReference type="SUPFAM" id="SSF53448">
    <property type="entry name" value="Nucleotide-diphospho-sugar transferases"/>
    <property type="match status" value="1"/>
</dbReference>
<evidence type="ECO:0000313" key="6">
    <source>
        <dbReference type="Proteomes" id="UP000272464"/>
    </source>
</evidence>
<dbReference type="InterPro" id="IPR011004">
    <property type="entry name" value="Trimer_LpxA-like_sf"/>
</dbReference>
<sequence>MSELMGVINLDHELDLLNELTYFRCGAAVPFAGRYRLIDFVLSNMANAEMKDIAVFVRRKYRSLMDHLGEGRPWDLDRKRGGLFVLPPDWNDSSDTSHGDLQHMRNNLDFFKRGKAKYILHSGSQHLCKVDFCEAFNYHKETGADVTLIYTKVDQLEPEHDPCLRLEIGEDGFVSNIHHEKDHPNVYMEMFIMEKKFFLEQVRHCIAHGDSYFFRDAIQKNHHNMKIAAYEYKGYHAVINSVESYYKNSLELLCPKNYTSLFKERPVNTKIKYEAPTKYLDSASVNNSLVANGCVIGGSVENSILFRGVKVQKGAKITNSIIMQKCVIGENAVIENVILDKDVNLPPDRMLVGDVKRPFVIAKSSTL</sequence>
<dbReference type="GO" id="GO:0008878">
    <property type="term" value="F:glucose-1-phosphate adenylyltransferase activity"/>
    <property type="evidence" value="ECO:0007669"/>
    <property type="project" value="UniProtKB-EC"/>
</dbReference>
<keyword evidence="2" id="KW-0320">Glycogen biosynthesis</keyword>
<evidence type="ECO:0000313" key="5">
    <source>
        <dbReference type="EMBL" id="RUT29907.1"/>
    </source>
</evidence>
<evidence type="ECO:0000256" key="1">
    <source>
        <dbReference type="ARBA" id="ARBA00010443"/>
    </source>
</evidence>
<name>A0A3S1B7G5_9BACL</name>